<keyword evidence="2" id="KW-1185">Reference proteome</keyword>
<organism evidence="1 2">
    <name type="scientific">Arcobacter nitrofigilis (strain ATCC 33309 / DSM 7299 / CCUG 15893 / LMG 7604 / NCTC 12251 / CI)</name>
    <name type="common">Campylobacter nitrofigilis</name>
    <dbReference type="NCBI Taxonomy" id="572480"/>
    <lineage>
        <taxon>Bacteria</taxon>
        <taxon>Pseudomonadati</taxon>
        <taxon>Campylobacterota</taxon>
        <taxon>Epsilonproteobacteria</taxon>
        <taxon>Campylobacterales</taxon>
        <taxon>Arcobacteraceae</taxon>
        <taxon>Arcobacter</taxon>
    </lineage>
</organism>
<dbReference type="HOGENOM" id="CLU_2204592_0_0_7"/>
<dbReference type="Proteomes" id="UP000000939">
    <property type="component" value="Chromosome"/>
</dbReference>
<reference evidence="1 2" key="1">
    <citation type="journal article" date="2010" name="Stand. Genomic Sci.">
        <title>Complete genome sequence of Arcobacter nitrofigilis type strain (CI).</title>
        <authorList>
            <person name="Pati A."/>
            <person name="Gronow S."/>
            <person name="Lapidus A."/>
            <person name="Copeland A."/>
            <person name="Glavina Del Rio T."/>
            <person name="Nolan M."/>
            <person name="Lucas S."/>
            <person name="Tice H."/>
            <person name="Cheng J.F."/>
            <person name="Han C."/>
            <person name="Chertkov O."/>
            <person name="Bruce D."/>
            <person name="Tapia R."/>
            <person name="Goodwin L."/>
            <person name="Pitluck S."/>
            <person name="Liolios K."/>
            <person name="Ivanova N."/>
            <person name="Mavromatis K."/>
            <person name="Chen A."/>
            <person name="Palaniappan K."/>
            <person name="Land M."/>
            <person name="Hauser L."/>
            <person name="Chang Y.J."/>
            <person name="Jeffries C.D."/>
            <person name="Detter J.C."/>
            <person name="Rohde M."/>
            <person name="Goker M."/>
            <person name="Bristow J."/>
            <person name="Eisen J.A."/>
            <person name="Markowitz V."/>
            <person name="Hugenholtz P."/>
            <person name="Klenk H.P."/>
            <person name="Kyrpides N.C."/>
        </authorList>
    </citation>
    <scope>NUCLEOTIDE SEQUENCE [LARGE SCALE GENOMIC DNA]</scope>
    <source>
        <strain evidence="2">ATCC 33309 / DSM 7299 / CCUG 15893 / LMG 7604 / NCTC 12251 / CI</strain>
    </source>
</reference>
<evidence type="ECO:0000313" key="2">
    <source>
        <dbReference type="Proteomes" id="UP000000939"/>
    </source>
</evidence>
<evidence type="ECO:0000313" key="1">
    <source>
        <dbReference type="EMBL" id="ADG93917.1"/>
    </source>
</evidence>
<sequence>MMDMILNENDLVVGASFENGTIQDYVDETNTYGLIRIEDTTVNWFLHNQDDASEEMQKLYEKVTASENHYIKNDFGEEVVLFDKKGTVSFEDFIEKIDEYLDVELVNAL</sequence>
<accession>D5V0V5</accession>
<dbReference type="KEGG" id="ant:Arnit_2266"/>
<dbReference type="EMBL" id="CP001999">
    <property type="protein sequence ID" value="ADG93917.1"/>
    <property type="molecule type" value="Genomic_DNA"/>
</dbReference>
<proteinExistence type="predicted"/>
<dbReference type="RefSeq" id="WP_013136062.1">
    <property type="nucleotide sequence ID" value="NC_014166.1"/>
</dbReference>
<name>D5V0V5_ARCNC</name>
<protein>
    <submittedName>
        <fullName evidence="1">Uncharacterized protein</fullName>
    </submittedName>
</protein>
<dbReference type="AlphaFoldDB" id="D5V0V5"/>
<dbReference type="STRING" id="572480.Arnit_2266"/>
<gene>
    <name evidence="1" type="ordered locus">Arnit_2266</name>
</gene>